<organism evidence="3 4">
    <name type="scientific">Primorskyibacter sedentarius</name>
    <dbReference type="NCBI Taxonomy" id="745311"/>
    <lineage>
        <taxon>Bacteria</taxon>
        <taxon>Pseudomonadati</taxon>
        <taxon>Pseudomonadota</taxon>
        <taxon>Alphaproteobacteria</taxon>
        <taxon>Rhodobacterales</taxon>
        <taxon>Roseobacteraceae</taxon>
        <taxon>Primorskyibacter</taxon>
    </lineage>
</organism>
<dbReference type="InterPro" id="IPR032710">
    <property type="entry name" value="NTF2-like_dom_sf"/>
</dbReference>
<keyword evidence="1" id="KW-0732">Signal</keyword>
<gene>
    <name evidence="3" type="ORF">EDD52_1486</name>
</gene>
<feature type="domain" description="SnoaL-like" evidence="2">
    <location>
        <begin position="77"/>
        <end position="159"/>
    </location>
</feature>
<dbReference type="Gene3D" id="3.10.450.50">
    <property type="match status" value="1"/>
</dbReference>
<feature type="chain" id="PRO_5020850234" evidence="1">
    <location>
        <begin position="29"/>
        <end position="168"/>
    </location>
</feature>
<dbReference type="Proteomes" id="UP000295696">
    <property type="component" value="Unassembled WGS sequence"/>
</dbReference>
<reference evidence="3 4" key="1">
    <citation type="submission" date="2019-03" db="EMBL/GenBank/DDBJ databases">
        <title>Genomic Encyclopedia of Type Strains, Phase IV (KMG-IV): sequencing the most valuable type-strain genomes for metagenomic binning, comparative biology and taxonomic classification.</title>
        <authorList>
            <person name="Goeker M."/>
        </authorList>
    </citation>
    <scope>NUCLEOTIDE SEQUENCE [LARGE SCALE GENOMIC DNA]</scope>
    <source>
        <strain evidence="3 4">DSM 104836</strain>
    </source>
</reference>
<keyword evidence="4" id="KW-1185">Reference proteome</keyword>
<proteinExistence type="predicted"/>
<accession>A0A4V2ULA8</accession>
<feature type="signal peptide" evidence="1">
    <location>
        <begin position="1"/>
        <end position="28"/>
    </location>
</feature>
<evidence type="ECO:0000259" key="2">
    <source>
        <dbReference type="Pfam" id="PF13474"/>
    </source>
</evidence>
<dbReference type="GO" id="GO:0016853">
    <property type="term" value="F:isomerase activity"/>
    <property type="evidence" value="ECO:0007669"/>
    <property type="project" value="UniProtKB-KW"/>
</dbReference>
<name>A0A4V2ULA8_9RHOB</name>
<dbReference type="AlphaFoldDB" id="A0A4V2ULA8"/>
<dbReference type="RefSeq" id="WP_207906085.1">
    <property type="nucleotide sequence ID" value="NZ_SLZU01000048.1"/>
</dbReference>
<dbReference type="InterPro" id="IPR037401">
    <property type="entry name" value="SnoaL-like"/>
</dbReference>
<comment type="caution">
    <text evidence="3">The sequence shown here is derived from an EMBL/GenBank/DDBJ whole genome shotgun (WGS) entry which is preliminary data.</text>
</comment>
<dbReference type="SUPFAM" id="SSF54427">
    <property type="entry name" value="NTF2-like"/>
    <property type="match status" value="1"/>
</dbReference>
<protein>
    <submittedName>
        <fullName evidence="3">Ketosteroid isomerase-like protein</fullName>
    </submittedName>
</protein>
<evidence type="ECO:0000256" key="1">
    <source>
        <dbReference type="SAM" id="SignalP"/>
    </source>
</evidence>
<sequence length="168" mass="17726">MLYKTFRTAGGGAAAAILAIGLATPALAEDGVEAVSDAFYGLLNEMMVGTPVAERIAPLWLDAEGVTAMHPIGGRDTGLEVLIGAFDGVASMATGGDIRIDDQAIAVFGDTAIETGVERGRAVLAGEEIALEYRVTNVYLRTEDGWRMVHHHTDLSMPIIDLLTRLDG</sequence>
<dbReference type="EMBL" id="SLZU01000048">
    <property type="protein sequence ID" value="TCS49919.1"/>
    <property type="molecule type" value="Genomic_DNA"/>
</dbReference>
<keyword evidence="3" id="KW-0413">Isomerase</keyword>
<evidence type="ECO:0000313" key="4">
    <source>
        <dbReference type="Proteomes" id="UP000295696"/>
    </source>
</evidence>
<dbReference type="Pfam" id="PF13474">
    <property type="entry name" value="SnoaL_3"/>
    <property type="match status" value="1"/>
</dbReference>
<evidence type="ECO:0000313" key="3">
    <source>
        <dbReference type="EMBL" id="TCS49919.1"/>
    </source>
</evidence>